<dbReference type="GO" id="GO:0016491">
    <property type="term" value="F:oxidoreductase activity"/>
    <property type="evidence" value="ECO:0007669"/>
    <property type="project" value="InterPro"/>
</dbReference>
<dbReference type="Pfam" id="PF00881">
    <property type="entry name" value="Nitroreductase"/>
    <property type="match status" value="1"/>
</dbReference>
<dbReference type="SUPFAM" id="SSF55469">
    <property type="entry name" value="FMN-dependent nitroreductase-like"/>
    <property type="match status" value="1"/>
</dbReference>
<feature type="domain" description="Nitroreductase" evidence="1">
    <location>
        <begin position="8"/>
        <end position="87"/>
    </location>
</feature>
<dbReference type="EMBL" id="VSSQ01082941">
    <property type="protein sequence ID" value="MPN31421.1"/>
    <property type="molecule type" value="Genomic_DNA"/>
</dbReference>
<evidence type="ECO:0000259" key="1">
    <source>
        <dbReference type="Pfam" id="PF00881"/>
    </source>
</evidence>
<dbReference type="PANTHER" id="PTHR43745:SF2">
    <property type="entry name" value="NITROREDUCTASE MJ1384-RELATED"/>
    <property type="match status" value="1"/>
</dbReference>
<accession>A0A645GX04</accession>
<dbReference type="InterPro" id="IPR000415">
    <property type="entry name" value="Nitroreductase-like"/>
</dbReference>
<dbReference type="AlphaFoldDB" id="A0A645GX04"/>
<name>A0A645GX04_9ZZZZ</name>
<comment type="caution">
    <text evidence="2">The sequence shown here is derived from an EMBL/GenBank/DDBJ whole genome shotgun (WGS) entry which is preliminary data.</text>
</comment>
<dbReference type="InterPro" id="IPR029479">
    <property type="entry name" value="Nitroreductase"/>
</dbReference>
<evidence type="ECO:0000313" key="2">
    <source>
        <dbReference type="EMBL" id="MPN31421.1"/>
    </source>
</evidence>
<sequence length="90" mass="9617">MSDGRKMGTNAPAVVISVADDSVFGREPRGLGYAAMEAGAIMQNLYLYCAAAGLNTVVCGSFNQAEIDRALQLPENHRVILTQVVGYPRD</sequence>
<gene>
    <name evidence="2" type="ORF">SDC9_178895</name>
</gene>
<protein>
    <recommendedName>
        <fullName evidence="1">Nitroreductase domain-containing protein</fullName>
    </recommendedName>
</protein>
<organism evidence="2">
    <name type="scientific">bioreactor metagenome</name>
    <dbReference type="NCBI Taxonomy" id="1076179"/>
    <lineage>
        <taxon>unclassified sequences</taxon>
        <taxon>metagenomes</taxon>
        <taxon>ecological metagenomes</taxon>
    </lineage>
</organism>
<proteinExistence type="predicted"/>
<dbReference type="InterPro" id="IPR052544">
    <property type="entry name" value="Bacteriocin_Proc_Enz"/>
</dbReference>
<dbReference type="PANTHER" id="PTHR43745">
    <property type="entry name" value="NITROREDUCTASE MJ1384-RELATED"/>
    <property type="match status" value="1"/>
</dbReference>
<reference evidence="2" key="1">
    <citation type="submission" date="2019-08" db="EMBL/GenBank/DDBJ databases">
        <authorList>
            <person name="Kucharzyk K."/>
            <person name="Murdoch R.W."/>
            <person name="Higgins S."/>
            <person name="Loffler F."/>
        </authorList>
    </citation>
    <scope>NUCLEOTIDE SEQUENCE</scope>
</reference>
<dbReference type="Gene3D" id="3.40.109.10">
    <property type="entry name" value="NADH Oxidase"/>
    <property type="match status" value="1"/>
</dbReference>